<dbReference type="SUPFAM" id="SSF52058">
    <property type="entry name" value="L domain-like"/>
    <property type="match status" value="1"/>
</dbReference>
<feature type="compositionally biased region" description="Basic and acidic residues" evidence="7">
    <location>
        <begin position="398"/>
        <end position="410"/>
    </location>
</feature>
<evidence type="ECO:0000313" key="9">
    <source>
        <dbReference type="Proteomes" id="UP000472263"/>
    </source>
</evidence>
<dbReference type="PROSITE" id="PS51450">
    <property type="entry name" value="LRR"/>
    <property type="match status" value="2"/>
</dbReference>
<evidence type="ECO:0000256" key="7">
    <source>
        <dbReference type="SAM" id="MobiDB-lite"/>
    </source>
</evidence>
<dbReference type="GO" id="GO:0005737">
    <property type="term" value="C:cytoplasm"/>
    <property type="evidence" value="ECO:0007669"/>
    <property type="project" value="TreeGrafter"/>
</dbReference>
<dbReference type="RefSeq" id="XP_029926650.1">
    <property type="nucleotide sequence ID" value="XM_030070790.1"/>
</dbReference>
<dbReference type="Proteomes" id="UP000472263">
    <property type="component" value="Chromosome 15"/>
</dbReference>
<dbReference type="Gene3D" id="3.80.10.10">
    <property type="entry name" value="Ribonuclease Inhibitor"/>
    <property type="match status" value="1"/>
</dbReference>
<feature type="compositionally biased region" description="Basic residues" evidence="7">
    <location>
        <begin position="422"/>
        <end position="432"/>
    </location>
</feature>
<feature type="compositionally biased region" description="Basic and acidic residues" evidence="7">
    <location>
        <begin position="358"/>
        <end position="371"/>
    </location>
</feature>
<dbReference type="AlphaFoldDB" id="A0A668AEG2"/>
<dbReference type="InterPro" id="IPR050216">
    <property type="entry name" value="LRR_domain-containing"/>
</dbReference>
<dbReference type="SMART" id="SM00369">
    <property type="entry name" value="LRR_TYP"/>
    <property type="match status" value="3"/>
</dbReference>
<evidence type="ECO:0000313" key="8">
    <source>
        <dbReference type="Ensembl" id="ENSMMDP00005046319.1"/>
    </source>
</evidence>
<evidence type="ECO:0000256" key="4">
    <source>
        <dbReference type="ARBA" id="ARBA00029588"/>
    </source>
</evidence>
<protein>
    <recommendedName>
        <fullName evidence="3">Leucine-rich repeat protein SHOC-2</fullName>
    </recommendedName>
    <alternativeName>
        <fullName evidence="6">Protein soc-2 homolog</fullName>
    </alternativeName>
    <alternativeName>
        <fullName evidence="4 5">protein Sur-8 homolog</fullName>
    </alternativeName>
</protein>
<name>A0A668AEG2_9TELE</name>
<keyword evidence="9" id="KW-1185">Reference proteome</keyword>
<dbReference type="InterPro" id="IPR001611">
    <property type="entry name" value="Leu-rich_rpt"/>
</dbReference>
<evidence type="ECO:0000256" key="1">
    <source>
        <dbReference type="ARBA" id="ARBA00022614"/>
    </source>
</evidence>
<proteinExistence type="predicted"/>
<accession>A0A668AEG2</accession>
<reference evidence="8" key="2">
    <citation type="submission" date="2025-08" db="UniProtKB">
        <authorList>
            <consortium name="Ensembl"/>
        </authorList>
    </citation>
    <scope>IDENTIFICATION</scope>
</reference>
<dbReference type="InterPro" id="IPR003591">
    <property type="entry name" value="Leu-rich_rpt_typical-subtyp"/>
</dbReference>
<dbReference type="PANTHER" id="PTHR48051:SF54">
    <property type="entry name" value="LEUCINE-RICH REPEAT-CONTAINING PROTEIN"/>
    <property type="match status" value="1"/>
</dbReference>
<gene>
    <name evidence="8" type="primary">LRRC27</name>
</gene>
<feature type="region of interest" description="Disordered" evidence="7">
    <location>
        <begin position="348"/>
        <end position="410"/>
    </location>
</feature>
<evidence type="ECO:0000256" key="2">
    <source>
        <dbReference type="ARBA" id="ARBA00022737"/>
    </source>
</evidence>
<feature type="region of interest" description="Disordered" evidence="7">
    <location>
        <begin position="25"/>
        <end position="76"/>
    </location>
</feature>
<dbReference type="Pfam" id="PF13855">
    <property type="entry name" value="LRR_8"/>
    <property type="match status" value="1"/>
</dbReference>
<evidence type="ECO:0000256" key="3">
    <source>
        <dbReference type="ARBA" id="ARBA00023907"/>
    </source>
</evidence>
<feature type="region of interest" description="Disordered" evidence="7">
    <location>
        <begin position="422"/>
        <end position="445"/>
    </location>
</feature>
<dbReference type="InParanoid" id="A0A668AEG2"/>
<organism evidence="8 9">
    <name type="scientific">Myripristis murdjan</name>
    <name type="common">pinecone soldierfish</name>
    <dbReference type="NCBI Taxonomy" id="586833"/>
    <lineage>
        <taxon>Eukaryota</taxon>
        <taxon>Metazoa</taxon>
        <taxon>Chordata</taxon>
        <taxon>Craniata</taxon>
        <taxon>Vertebrata</taxon>
        <taxon>Euteleostomi</taxon>
        <taxon>Actinopterygii</taxon>
        <taxon>Neopterygii</taxon>
        <taxon>Teleostei</taxon>
        <taxon>Neoteleostei</taxon>
        <taxon>Acanthomorphata</taxon>
        <taxon>Holocentriformes</taxon>
        <taxon>Holocentridae</taxon>
        <taxon>Myripristis</taxon>
    </lineage>
</organism>
<dbReference type="GeneID" id="115372700"/>
<reference evidence="8" key="1">
    <citation type="submission" date="2019-06" db="EMBL/GenBank/DDBJ databases">
        <authorList>
            <consortium name="Wellcome Sanger Institute Data Sharing"/>
        </authorList>
    </citation>
    <scope>NUCLEOTIDE SEQUENCE [LARGE SCALE GENOMIC DNA]</scope>
</reference>
<dbReference type="OrthoDB" id="2021138at2759"/>
<dbReference type="InterPro" id="IPR032675">
    <property type="entry name" value="LRR_dom_sf"/>
</dbReference>
<dbReference type="PANTHER" id="PTHR48051">
    <property type="match status" value="1"/>
</dbReference>
<keyword evidence="2" id="KW-0677">Repeat</keyword>
<evidence type="ECO:0000256" key="5">
    <source>
        <dbReference type="ARBA" id="ARBA00029998"/>
    </source>
</evidence>
<keyword evidence="1" id="KW-0433">Leucine-rich repeat</keyword>
<dbReference type="GeneTree" id="ENSGT00390000007203"/>
<evidence type="ECO:0000256" key="6">
    <source>
        <dbReference type="ARBA" id="ARBA00032455"/>
    </source>
</evidence>
<dbReference type="Ensembl" id="ENSMMDT00005047238.1">
    <property type="protein sequence ID" value="ENSMMDP00005046319.1"/>
    <property type="gene ID" value="ENSMMDG00005021176.1"/>
</dbReference>
<sequence length="476" mass="54509">MDPPGEDDSGLCVLLQHRSIITSTLSSLEEEETPDLHLSLECGSSADKMQSPRPETPRVPPEGPEPEEPTKHPASRTLFLSRTNLKEVADSVLQNSSLKNLYLEGNQISNLPDSMFISLPNLLWLDLRNNQITSIPAGIGLHRSLKTLLLEGNPIAELPPELGNVITLKALSLRNCPIRFPPQHIVYQGLPCILLYLRSAMAERTVSARKSCPDLPPVERLQLSELVRSSVEEQDESVDEEALQKFRELKHRMMLLDRAELGCQPLTPQGDRNHTPPHPLPLISRKKEITKANIILELPLCDVQHAKRSVERRLTAVKELREKQIVLEQRKKDQEFLQEWRTHAKIMQGRKMLKNKRERHEKQRRKEEAEKPVGTAEAELGAADRSDGPQRLQTSYRSQEEREEARAARDHELEQRIRAHMKKMQQRHRRPRGTVAEKTVAAQQDLEETRKLHAELMEKKRHKETEYRFTAFTGGT</sequence>
<reference evidence="8" key="3">
    <citation type="submission" date="2025-09" db="UniProtKB">
        <authorList>
            <consortium name="Ensembl"/>
        </authorList>
    </citation>
    <scope>IDENTIFICATION</scope>
</reference>